<keyword evidence="1" id="KW-0472">Membrane</keyword>
<dbReference type="AlphaFoldDB" id="A0A1M5MG15"/>
<name>A0A1M5MG15_9RHOB</name>
<feature type="transmembrane region" description="Helical" evidence="1">
    <location>
        <begin position="261"/>
        <end position="288"/>
    </location>
</feature>
<keyword evidence="1" id="KW-0812">Transmembrane</keyword>
<evidence type="ECO:0000313" key="3">
    <source>
        <dbReference type="Proteomes" id="UP000184074"/>
    </source>
</evidence>
<keyword evidence="3" id="KW-1185">Reference proteome</keyword>
<protein>
    <submittedName>
        <fullName evidence="2">Uncharacterized protein</fullName>
    </submittedName>
</protein>
<reference evidence="2 3" key="1">
    <citation type="submission" date="2016-11" db="EMBL/GenBank/DDBJ databases">
        <authorList>
            <person name="Jaros S."/>
            <person name="Januszkiewicz K."/>
            <person name="Wedrychowicz H."/>
        </authorList>
    </citation>
    <scope>NUCLEOTIDE SEQUENCE [LARGE SCALE GENOMIC DNA]</scope>
    <source>
        <strain evidence="2 3">DSM 28715</strain>
    </source>
</reference>
<organism evidence="2 3">
    <name type="scientific">Cognatiyoonia sediminum</name>
    <dbReference type="NCBI Taxonomy" id="1508389"/>
    <lineage>
        <taxon>Bacteria</taxon>
        <taxon>Pseudomonadati</taxon>
        <taxon>Pseudomonadota</taxon>
        <taxon>Alphaproteobacteria</taxon>
        <taxon>Rhodobacterales</taxon>
        <taxon>Paracoccaceae</taxon>
        <taxon>Cognatiyoonia</taxon>
    </lineage>
</organism>
<proteinExistence type="predicted"/>
<evidence type="ECO:0000256" key="1">
    <source>
        <dbReference type="SAM" id="Phobius"/>
    </source>
</evidence>
<feature type="transmembrane region" description="Helical" evidence="1">
    <location>
        <begin position="27"/>
        <end position="46"/>
    </location>
</feature>
<feature type="transmembrane region" description="Helical" evidence="1">
    <location>
        <begin position="106"/>
        <end position="133"/>
    </location>
</feature>
<feature type="transmembrane region" description="Helical" evidence="1">
    <location>
        <begin position="221"/>
        <end position="241"/>
    </location>
</feature>
<accession>A0A1M5MG15</accession>
<gene>
    <name evidence="2" type="ORF">SAMN05444003_0818</name>
</gene>
<keyword evidence="1" id="KW-1133">Transmembrane helix</keyword>
<feature type="transmembrane region" description="Helical" evidence="1">
    <location>
        <begin position="74"/>
        <end position="94"/>
    </location>
</feature>
<dbReference type="RefSeq" id="WP_072899501.1">
    <property type="nucleotide sequence ID" value="NZ_FQXB01000001.1"/>
</dbReference>
<dbReference type="EMBL" id="FQXB01000001">
    <property type="protein sequence ID" value="SHG76354.1"/>
    <property type="molecule type" value="Genomic_DNA"/>
</dbReference>
<sequence length="388" mass="42430">MEELETSLSDAEKAEIARIHAAQRGEYILVASGIFTNVILMMIWIYQVRIVRRHWQNLFPVGHRLSRIRYPLNISIQLSILTFAVFMIGFHRILDLPSILELPHEAYGLVIFSLTAAQITALTFVTSFGVAAYRHNYPDAAEIALHVKTLKENLSEHFDLKGLIDIALFGLGDDPNPPKIVVSNQAQTTATWPAKVPVPPYLDNGLTAATSTQLVALLSRVLGIGYILFIIYVGLVVSSLSADLNATDDLRTALADLSEGWLIAIGTGFTLVLMLVYTVPTSGLAPFVSSPKPSPKLQIKGNKDGFVLLDPPAAPKKKTEKQKHIDQLWHLREGEMGANQEKFSAIINAAHRGGGFHELLDDSLLKHAKTFLGLISPAIAAGALSFLS</sequence>
<dbReference type="Proteomes" id="UP000184074">
    <property type="component" value="Unassembled WGS sequence"/>
</dbReference>
<dbReference type="STRING" id="1508389.SAMN05444003_0818"/>
<evidence type="ECO:0000313" key="2">
    <source>
        <dbReference type="EMBL" id="SHG76354.1"/>
    </source>
</evidence>